<dbReference type="InterPro" id="IPR011701">
    <property type="entry name" value="MFS"/>
</dbReference>
<dbReference type="Gene3D" id="1.20.1250.20">
    <property type="entry name" value="MFS general substrate transporter like domains"/>
    <property type="match status" value="2"/>
</dbReference>
<keyword evidence="4 6" id="KW-1133">Transmembrane helix</keyword>
<evidence type="ECO:0000256" key="1">
    <source>
        <dbReference type="ARBA" id="ARBA00004651"/>
    </source>
</evidence>
<evidence type="ECO:0000256" key="4">
    <source>
        <dbReference type="ARBA" id="ARBA00022989"/>
    </source>
</evidence>
<proteinExistence type="predicted"/>
<gene>
    <name evidence="8" type="ORF">GSM42_02470</name>
</gene>
<dbReference type="CDD" id="cd17478">
    <property type="entry name" value="MFS_FsR"/>
    <property type="match status" value="1"/>
</dbReference>
<evidence type="ECO:0000256" key="3">
    <source>
        <dbReference type="ARBA" id="ARBA00022692"/>
    </source>
</evidence>
<feature type="transmembrane region" description="Helical" evidence="6">
    <location>
        <begin position="55"/>
        <end position="74"/>
    </location>
</feature>
<dbReference type="PANTHER" id="PTHR43129">
    <property type="entry name" value="FOSMIDOMYCIN RESISTANCE PROTEIN"/>
    <property type="match status" value="1"/>
</dbReference>
<name>A0A6I4VX81_9BACL</name>
<feature type="transmembrane region" description="Helical" evidence="6">
    <location>
        <begin position="350"/>
        <end position="369"/>
    </location>
</feature>
<accession>A0A6I4VX81</accession>
<dbReference type="InterPro" id="IPR020846">
    <property type="entry name" value="MFS_dom"/>
</dbReference>
<evidence type="ECO:0000313" key="9">
    <source>
        <dbReference type="Proteomes" id="UP000430692"/>
    </source>
</evidence>
<dbReference type="InterPro" id="IPR036259">
    <property type="entry name" value="MFS_trans_sf"/>
</dbReference>
<dbReference type="RefSeq" id="WP_160799633.1">
    <property type="nucleotide sequence ID" value="NZ_WUUL01000001.1"/>
</dbReference>
<feature type="transmembrane region" description="Helical" evidence="6">
    <location>
        <begin position="86"/>
        <end position="105"/>
    </location>
</feature>
<keyword evidence="9" id="KW-1185">Reference proteome</keyword>
<reference evidence="8 9" key="1">
    <citation type="submission" date="2019-12" db="EMBL/GenBank/DDBJ databases">
        <title>Whole-genome analyses of novel actinobacteria.</title>
        <authorList>
            <person name="Sahin N."/>
            <person name="Saygin H."/>
        </authorList>
    </citation>
    <scope>NUCLEOTIDE SEQUENCE [LARGE SCALE GENOMIC DNA]</scope>
    <source>
        <strain evidence="8 9">KC615</strain>
    </source>
</reference>
<feature type="domain" description="Major facilitator superfamily (MFS) profile" evidence="7">
    <location>
        <begin position="24"/>
        <end position="404"/>
    </location>
</feature>
<organism evidence="8 9">
    <name type="scientific">Shimazuella alba</name>
    <dbReference type="NCBI Taxonomy" id="2690964"/>
    <lineage>
        <taxon>Bacteria</taxon>
        <taxon>Bacillati</taxon>
        <taxon>Bacillota</taxon>
        <taxon>Bacilli</taxon>
        <taxon>Bacillales</taxon>
        <taxon>Thermoactinomycetaceae</taxon>
        <taxon>Shimazuella</taxon>
    </lineage>
</organism>
<feature type="transmembrane region" description="Helical" evidence="6">
    <location>
        <begin position="16"/>
        <end position="35"/>
    </location>
</feature>
<dbReference type="EMBL" id="WUUL01000001">
    <property type="protein sequence ID" value="MXQ52632.1"/>
    <property type="molecule type" value="Genomic_DNA"/>
</dbReference>
<sequence length="411" mass="44177">MASPASTITQENPNQMAALTTYKILFIISICHLLNDTLQAVVPAMFPILEKEMGLSFTQLGVIAAVLNIVSSLFQPVIGWFSDKKPMPYALPIGLACSLIGMLLLALIPNYSWIIISVALVGIGSAVFHPEGSRVAHLAAGSKKGLAQSIYQVGGNSGQALAPLITALILVPFGQFGAIWFTIAAAIAVVLLAYIAKWYTNELQVRVLTKKKVVSKSVKLTKTIWIALILTMFILLARSLYIVCMTNYYSFYLIENYHFTIKSSQAYLFAFLISGAVGTFFGGPLGDRFGKKNVILYSLLGSAPLTLVLPFVGSIVSFVLLLLIGFIMMTSFSVSVVYAQELVPSKIGTMSGLTVGFIFGLGAIGSILFGNLADAIGISKTITIVGFLPILGVLGFFLPSDDTLKKVYQVE</sequence>
<feature type="transmembrane region" description="Helical" evidence="6">
    <location>
        <begin position="111"/>
        <end position="129"/>
    </location>
</feature>
<evidence type="ECO:0000256" key="2">
    <source>
        <dbReference type="ARBA" id="ARBA00022448"/>
    </source>
</evidence>
<keyword evidence="2" id="KW-0813">Transport</keyword>
<protein>
    <submittedName>
        <fullName evidence="8">MFS transporter</fullName>
    </submittedName>
</protein>
<feature type="transmembrane region" description="Helical" evidence="6">
    <location>
        <begin position="263"/>
        <end position="282"/>
    </location>
</feature>
<comment type="subcellular location">
    <subcellularLocation>
        <location evidence="1">Cell membrane</location>
        <topology evidence="1">Multi-pass membrane protein</topology>
    </subcellularLocation>
</comment>
<dbReference type="GO" id="GO:0005886">
    <property type="term" value="C:plasma membrane"/>
    <property type="evidence" value="ECO:0007669"/>
    <property type="project" value="UniProtKB-SubCell"/>
</dbReference>
<evidence type="ECO:0000256" key="6">
    <source>
        <dbReference type="SAM" id="Phobius"/>
    </source>
</evidence>
<feature type="transmembrane region" description="Helical" evidence="6">
    <location>
        <begin position="177"/>
        <end position="199"/>
    </location>
</feature>
<keyword evidence="3 6" id="KW-0812">Transmembrane</keyword>
<dbReference type="PROSITE" id="PS50850">
    <property type="entry name" value="MFS"/>
    <property type="match status" value="1"/>
</dbReference>
<evidence type="ECO:0000259" key="7">
    <source>
        <dbReference type="PROSITE" id="PS50850"/>
    </source>
</evidence>
<dbReference type="SUPFAM" id="SSF103473">
    <property type="entry name" value="MFS general substrate transporter"/>
    <property type="match status" value="1"/>
</dbReference>
<feature type="transmembrane region" description="Helical" evidence="6">
    <location>
        <begin position="375"/>
        <end position="398"/>
    </location>
</feature>
<keyword evidence="5 6" id="KW-0472">Membrane</keyword>
<feature type="transmembrane region" description="Helical" evidence="6">
    <location>
        <begin position="220"/>
        <end position="243"/>
    </location>
</feature>
<dbReference type="GO" id="GO:0022857">
    <property type="term" value="F:transmembrane transporter activity"/>
    <property type="evidence" value="ECO:0007669"/>
    <property type="project" value="InterPro"/>
</dbReference>
<comment type="caution">
    <text evidence="8">The sequence shown here is derived from an EMBL/GenBank/DDBJ whole genome shotgun (WGS) entry which is preliminary data.</text>
</comment>
<dbReference type="Proteomes" id="UP000430692">
    <property type="component" value="Unassembled WGS sequence"/>
</dbReference>
<evidence type="ECO:0000256" key="5">
    <source>
        <dbReference type="ARBA" id="ARBA00023136"/>
    </source>
</evidence>
<evidence type="ECO:0000313" key="8">
    <source>
        <dbReference type="EMBL" id="MXQ52632.1"/>
    </source>
</evidence>
<dbReference type="AlphaFoldDB" id="A0A6I4VX81"/>
<dbReference type="Pfam" id="PF07690">
    <property type="entry name" value="MFS_1"/>
    <property type="match status" value="1"/>
</dbReference>
<dbReference type="PANTHER" id="PTHR43129:SF1">
    <property type="entry name" value="FOSMIDOMYCIN RESISTANCE PROTEIN"/>
    <property type="match status" value="1"/>
</dbReference>